<dbReference type="Proteomes" id="UP001255416">
    <property type="component" value="Unassembled WGS sequence"/>
</dbReference>
<evidence type="ECO:0008006" key="5">
    <source>
        <dbReference type="Google" id="ProtNLM"/>
    </source>
</evidence>
<gene>
    <name evidence="3" type="ORF">QO231_09305</name>
</gene>
<evidence type="ECO:0000256" key="1">
    <source>
        <dbReference type="SAM" id="Phobius"/>
    </source>
</evidence>
<feature type="chain" id="PRO_5047258824" description="Carboxypeptidase regulatory-like domain-containing protein" evidence="2">
    <location>
        <begin position="23"/>
        <end position="390"/>
    </location>
</feature>
<sequence length="390" mass="42444">MRLLILIFTFFIALFTPHFATAQSTIEMELSNQGFADATVTVMVRPLGRSSIGSALLPFRLSEEATIRTADTISASILAMGDDYTLIAFLHPENTSQVKLRILNAVEIIPTGSKRRVRFSFDFGFSGFQQHSTILAQASETVKNFDLSVRLPAGVTEDDIAFAPRVGWTTALPLVTLPSSAGNGLEVYVAFSNPMTDSRWFAQVVLGGLAGLVTILIGGRLFSPRKLKIRALVSIAVLAAGGIGLVIYFLNTLIEPLNFLAWVIGIAGTWPLLVIVCTYVALRKLTDAEVVGSVQILGEHGTTPARFVNIEVTDASRPGWRLVETVDDSGEYQIFVFCGKSSRELQLSVTNHEFNEVKSDIFNVGKGDRRQMDPIALTRKGQNDAETVSG</sequence>
<reference evidence="4" key="1">
    <citation type="submission" date="2023-05" db="EMBL/GenBank/DDBJ databases">
        <title>Sedimentitalea sp. nov. JM2-8.</title>
        <authorList>
            <person name="Huang J."/>
        </authorList>
    </citation>
    <scope>NUCLEOTIDE SEQUENCE [LARGE SCALE GENOMIC DNA]</scope>
    <source>
        <strain evidence="4">KHS03</strain>
    </source>
</reference>
<evidence type="ECO:0000313" key="3">
    <source>
        <dbReference type="EMBL" id="MDU9004049.1"/>
    </source>
</evidence>
<feature type="signal peptide" evidence="2">
    <location>
        <begin position="1"/>
        <end position="22"/>
    </location>
</feature>
<keyword evidence="2" id="KW-0732">Signal</keyword>
<proteinExistence type="predicted"/>
<name>A0ABU3VEB1_9RHOB</name>
<accession>A0ABU3VEB1</accession>
<dbReference type="RefSeq" id="WP_316775398.1">
    <property type="nucleotide sequence ID" value="NZ_JASMWN010000005.1"/>
</dbReference>
<keyword evidence="1" id="KW-0812">Transmembrane</keyword>
<comment type="caution">
    <text evidence="3">The sequence shown here is derived from an EMBL/GenBank/DDBJ whole genome shotgun (WGS) entry which is preliminary data.</text>
</comment>
<organism evidence="3 4">
    <name type="scientific">Sedimentitalea todarodis</name>
    <dbReference type="NCBI Taxonomy" id="1631240"/>
    <lineage>
        <taxon>Bacteria</taxon>
        <taxon>Pseudomonadati</taxon>
        <taxon>Pseudomonadota</taxon>
        <taxon>Alphaproteobacteria</taxon>
        <taxon>Rhodobacterales</taxon>
        <taxon>Paracoccaceae</taxon>
        <taxon>Sedimentitalea</taxon>
    </lineage>
</organism>
<feature type="transmembrane region" description="Helical" evidence="1">
    <location>
        <begin position="231"/>
        <end position="253"/>
    </location>
</feature>
<feature type="transmembrane region" description="Helical" evidence="1">
    <location>
        <begin position="259"/>
        <end position="282"/>
    </location>
</feature>
<evidence type="ECO:0000256" key="2">
    <source>
        <dbReference type="SAM" id="SignalP"/>
    </source>
</evidence>
<keyword evidence="1" id="KW-0472">Membrane</keyword>
<dbReference type="EMBL" id="JASMWN010000005">
    <property type="protein sequence ID" value="MDU9004049.1"/>
    <property type="molecule type" value="Genomic_DNA"/>
</dbReference>
<evidence type="ECO:0000313" key="4">
    <source>
        <dbReference type="Proteomes" id="UP001255416"/>
    </source>
</evidence>
<keyword evidence="4" id="KW-1185">Reference proteome</keyword>
<keyword evidence="1" id="KW-1133">Transmembrane helix</keyword>
<protein>
    <recommendedName>
        <fullName evidence="5">Carboxypeptidase regulatory-like domain-containing protein</fullName>
    </recommendedName>
</protein>
<feature type="transmembrane region" description="Helical" evidence="1">
    <location>
        <begin position="200"/>
        <end position="219"/>
    </location>
</feature>